<sequence length="751" mass="85359">MLQHEKPAPLLLPVILWCVGIALSRAIAIPFIWQAIIALVIFILAIFLKSARIYLILGICLLLGGMRWTIAQQPSVLEEVFKTRSHIQQDSRFLVTNLISSKTNLYKIRLDEVAGIRIREKLLLCSDYKLTPGQEYSALLEIIPAQSDDVLDMYPSLPRAYIRQSLKLEKTTKSIFPIALWRTKLLANLENKLGDEAEFAKALLFSDTSAKGKYRDDLTRSGMIHLIVVSGLHIWFIYAVCMIFLRAFFPPKIAETVFLILIIFYAALNYWAPPVLRSILMIGLMIIARWRNIPLGGAQLLALSLLIITAINPEQLFDIGLQLSFLCVGVIILGLPHIEWIKEKDLPAANIRNKMNGFFNLLLMNLVVGLSVMPLTLYYFGTASLNGIIGNILGIPLSGVILILSFLILMIPAGNILSASLINSYRFFLYIFNRWTEFVASMPFYLQNRWITGLQLAGCILLVIGGLSMLKKLEIRWQKLVICLFGIALIIIPQLHHSADRGIYIFNCGTGDCILVSLNEGQKIMIDTGPHYRTSDQSWASQKLLPWLNHKNIKEIDWLILTHLDSDHSGGFPDIVSSLKVKNIAVTDETMSDERWKEWEKSVLLNKATIHCIEDTISYRIGEAKLKFLHPAKYYYPATSNSSSLIVRLDYQGKRYLFTGDADINAEYYMLEHYPEELKADYLKAAHHGSKSSSSREFIRAVLPEEVWISVSRRNQWNFPHPEPMHNFQLYAQRILSTADGTIYHPFTQKD</sequence>
<organism evidence="1 2">
    <name type="scientific">Candidatus Syntrophosphaera thermopropionivorans</name>
    <dbReference type="NCBI Taxonomy" id="2593015"/>
    <lineage>
        <taxon>Bacteria</taxon>
        <taxon>Pseudomonadati</taxon>
        <taxon>Candidatus Cloacimonadota</taxon>
        <taxon>Candidatus Cloacimonadia</taxon>
        <taxon>Candidatus Cloacimonadales</taxon>
        <taxon>Candidatus Cloacimonadaceae</taxon>
        <taxon>Candidatus Syntrophosphaera</taxon>
    </lineage>
</organism>
<evidence type="ECO:0000313" key="1">
    <source>
        <dbReference type="EMBL" id="TDF74578.1"/>
    </source>
</evidence>
<dbReference type="Proteomes" id="UP000294588">
    <property type="component" value="Unassembled WGS sequence"/>
</dbReference>
<keyword evidence="2" id="KW-1185">Reference proteome</keyword>
<dbReference type="EMBL" id="SMOG01000001">
    <property type="protein sequence ID" value="TDF74578.1"/>
    <property type="molecule type" value="Genomic_DNA"/>
</dbReference>
<comment type="caution">
    <text evidence="1">The sequence shown here is derived from an EMBL/GenBank/DDBJ whole genome shotgun (WGS) entry which is preliminary data.</text>
</comment>
<protein>
    <submittedName>
        <fullName evidence="1">DNA internalization-related competence protein ComEC/Rec2</fullName>
    </submittedName>
</protein>
<proteinExistence type="predicted"/>
<gene>
    <name evidence="1" type="ORF">E0946_00400</name>
</gene>
<evidence type="ECO:0000313" key="2">
    <source>
        <dbReference type="Proteomes" id="UP000294588"/>
    </source>
</evidence>
<accession>A0AC61QKT6</accession>
<reference evidence="1" key="1">
    <citation type="submission" date="2019-03" db="EMBL/GenBank/DDBJ databases">
        <title>Candidatus Syntrophosphaera thermopropionivorans: a novel player in syntrophic propionate oxidation during anaerobic digestion.</title>
        <authorList>
            <person name="Dyksma S."/>
        </authorList>
    </citation>
    <scope>NUCLEOTIDE SEQUENCE</scope>
    <source>
        <strain evidence="1">W5</strain>
    </source>
</reference>
<name>A0AC61QKT6_9BACT</name>